<feature type="active site" description="Proton donor" evidence="6">
    <location>
        <position position="69"/>
    </location>
</feature>
<keyword evidence="3 7" id="KW-0479">Metal-binding</keyword>
<dbReference type="InterPro" id="IPR015517">
    <property type="entry name" value="dCMP_deaminase-rel"/>
</dbReference>
<dbReference type="InterPro" id="IPR016193">
    <property type="entry name" value="Cytidine_deaminase-like"/>
</dbReference>
<keyword evidence="5 7" id="KW-0862">Zinc</keyword>
<evidence type="ECO:0000259" key="8">
    <source>
        <dbReference type="PROSITE" id="PS51747"/>
    </source>
</evidence>
<dbReference type="Gene3D" id="3.40.140.10">
    <property type="entry name" value="Cytidine Deaminase, domain 2"/>
    <property type="match status" value="1"/>
</dbReference>
<feature type="domain" description="CMP/dCMP-type deaminase" evidence="8">
    <location>
        <begin position="3"/>
        <end position="121"/>
    </location>
</feature>
<evidence type="ECO:0000256" key="3">
    <source>
        <dbReference type="ARBA" id="ARBA00022723"/>
    </source>
</evidence>
<dbReference type="PROSITE" id="PS51747">
    <property type="entry name" value="CYT_DCMP_DEAMINASES_2"/>
    <property type="match status" value="1"/>
</dbReference>
<evidence type="ECO:0000313" key="9">
    <source>
        <dbReference type="EMBL" id="UWZ83243.1"/>
    </source>
</evidence>
<dbReference type="KEGG" id="orp:MOP44_22070"/>
<keyword evidence="10" id="KW-1185">Reference proteome</keyword>
<proteinExistence type="inferred from homology"/>
<dbReference type="GO" id="GO:0008270">
    <property type="term" value="F:zinc ion binding"/>
    <property type="evidence" value="ECO:0007669"/>
    <property type="project" value="InterPro"/>
</dbReference>
<comment type="cofactor">
    <cofactor evidence="1 7">
        <name>Zn(2+)</name>
        <dbReference type="ChEBI" id="CHEBI:29105"/>
    </cofactor>
</comment>
<reference evidence="9" key="1">
    <citation type="submission" date="2021-04" db="EMBL/GenBank/DDBJ databases">
        <title>Phylogenetic analysis of Acidobacteriaceae.</title>
        <authorList>
            <person name="Qiu L."/>
            <person name="Zhang Q."/>
        </authorList>
    </citation>
    <scope>NUCLEOTIDE SEQUENCE</scope>
    <source>
        <strain evidence="9">DSM 25168</strain>
    </source>
</reference>
<comment type="similarity">
    <text evidence="2">Belongs to the cytidine and deoxycytidylate deaminase family.</text>
</comment>
<dbReference type="PANTHER" id="PTHR11086:SF18">
    <property type="entry name" value="DEOXYCYTIDYLATE DEAMINASE"/>
    <property type="match status" value="1"/>
</dbReference>
<dbReference type="InterPro" id="IPR016192">
    <property type="entry name" value="APOBEC/CMP_deaminase_Zn-bd"/>
</dbReference>
<sequence length="144" mass="15934">MSDWDARFLDMAALVATWSKDPSTKVGAVITRGKFVVSLGFNGHPAGIDDSDSRLHDREQKYRTIIHAEMNAILSARQPLDGCTLYVVPFMPCSNCGAVIVQAGIKRVVTLENNNERWIESFEITRTIFAESGIDLIIRPAPAK</sequence>
<evidence type="ECO:0000256" key="2">
    <source>
        <dbReference type="ARBA" id="ARBA00006576"/>
    </source>
</evidence>
<feature type="binding site" evidence="7">
    <location>
        <position position="96"/>
    </location>
    <ligand>
        <name>Zn(2+)</name>
        <dbReference type="ChEBI" id="CHEBI:29105"/>
        <note>catalytic</note>
    </ligand>
</feature>
<keyword evidence="4" id="KW-0378">Hydrolase</keyword>
<dbReference type="PIRSF" id="PIRSF006019">
    <property type="entry name" value="dCMP_deaminase"/>
    <property type="match status" value="1"/>
</dbReference>
<feature type="binding site" evidence="7">
    <location>
        <position position="67"/>
    </location>
    <ligand>
        <name>Zn(2+)</name>
        <dbReference type="ChEBI" id="CHEBI:29105"/>
        <note>catalytic</note>
    </ligand>
</feature>
<dbReference type="GO" id="GO:0005737">
    <property type="term" value="C:cytoplasm"/>
    <property type="evidence" value="ECO:0007669"/>
    <property type="project" value="TreeGrafter"/>
</dbReference>
<dbReference type="GO" id="GO:0006220">
    <property type="term" value="P:pyrimidine nucleotide metabolic process"/>
    <property type="evidence" value="ECO:0007669"/>
    <property type="project" value="InterPro"/>
</dbReference>
<dbReference type="PANTHER" id="PTHR11086">
    <property type="entry name" value="DEOXYCYTIDYLATE DEAMINASE-RELATED"/>
    <property type="match status" value="1"/>
</dbReference>
<dbReference type="AlphaFoldDB" id="A0A9J7BKW0"/>
<evidence type="ECO:0000256" key="4">
    <source>
        <dbReference type="ARBA" id="ARBA00022801"/>
    </source>
</evidence>
<evidence type="ECO:0000313" key="10">
    <source>
        <dbReference type="Proteomes" id="UP001059380"/>
    </source>
</evidence>
<dbReference type="InterPro" id="IPR002125">
    <property type="entry name" value="CMP_dCMP_dom"/>
</dbReference>
<evidence type="ECO:0000256" key="5">
    <source>
        <dbReference type="ARBA" id="ARBA00022833"/>
    </source>
</evidence>
<dbReference type="InterPro" id="IPR035105">
    <property type="entry name" value="Deoxycytidylate_deaminase_dom"/>
</dbReference>
<evidence type="ECO:0000256" key="1">
    <source>
        <dbReference type="ARBA" id="ARBA00001947"/>
    </source>
</evidence>
<gene>
    <name evidence="9" type="ORF">MOP44_22070</name>
</gene>
<feature type="binding site" evidence="7">
    <location>
        <position position="93"/>
    </location>
    <ligand>
        <name>Zn(2+)</name>
        <dbReference type="ChEBI" id="CHEBI:29105"/>
        <note>catalytic</note>
    </ligand>
</feature>
<protein>
    <submittedName>
        <fullName evidence="9">dCMP deaminase family protein</fullName>
    </submittedName>
</protein>
<dbReference type="PROSITE" id="PS00903">
    <property type="entry name" value="CYT_DCMP_DEAMINASES_1"/>
    <property type="match status" value="1"/>
</dbReference>
<evidence type="ECO:0000256" key="6">
    <source>
        <dbReference type="PIRSR" id="PIRSR006019-1"/>
    </source>
</evidence>
<dbReference type="RefSeq" id="WP_260792578.1">
    <property type="nucleotide sequence ID" value="NZ_CP093313.1"/>
</dbReference>
<dbReference type="EMBL" id="CP093313">
    <property type="protein sequence ID" value="UWZ83243.1"/>
    <property type="molecule type" value="Genomic_DNA"/>
</dbReference>
<accession>A0A9J7BKW0</accession>
<dbReference type="CDD" id="cd01286">
    <property type="entry name" value="deoxycytidylate_deaminase"/>
    <property type="match status" value="1"/>
</dbReference>
<organism evidence="9 10">
    <name type="scientific">Occallatibacter riparius</name>
    <dbReference type="NCBI Taxonomy" id="1002689"/>
    <lineage>
        <taxon>Bacteria</taxon>
        <taxon>Pseudomonadati</taxon>
        <taxon>Acidobacteriota</taxon>
        <taxon>Terriglobia</taxon>
        <taxon>Terriglobales</taxon>
        <taxon>Acidobacteriaceae</taxon>
        <taxon>Occallatibacter</taxon>
    </lineage>
</organism>
<dbReference type="Pfam" id="PF00383">
    <property type="entry name" value="dCMP_cyt_deam_1"/>
    <property type="match status" value="1"/>
</dbReference>
<name>A0A9J7BKW0_9BACT</name>
<dbReference type="SUPFAM" id="SSF53927">
    <property type="entry name" value="Cytidine deaminase-like"/>
    <property type="match status" value="1"/>
</dbReference>
<dbReference type="InterPro" id="IPR016473">
    <property type="entry name" value="dCMP_deaminase"/>
</dbReference>
<dbReference type="GO" id="GO:0004132">
    <property type="term" value="F:dCMP deaminase activity"/>
    <property type="evidence" value="ECO:0007669"/>
    <property type="project" value="InterPro"/>
</dbReference>
<dbReference type="Proteomes" id="UP001059380">
    <property type="component" value="Chromosome"/>
</dbReference>
<evidence type="ECO:0000256" key="7">
    <source>
        <dbReference type="PIRSR" id="PIRSR006019-2"/>
    </source>
</evidence>